<dbReference type="InterPro" id="IPR032675">
    <property type="entry name" value="LRR_dom_sf"/>
</dbReference>
<proteinExistence type="predicted"/>
<evidence type="ECO:0008006" key="6">
    <source>
        <dbReference type="Google" id="ProtNLM"/>
    </source>
</evidence>
<dbReference type="VEuPathDB" id="VectorBase:ACUA023134"/>
<dbReference type="InterPro" id="IPR001611">
    <property type="entry name" value="Leu-rich_rpt"/>
</dbReference>
<dbReference type="SMART" id="SM00364">
    <property type="entry name" value="LRR_BAC"/>
    <property type="match status" value="4"/>
</dbReference>
<organism evidence="4 5">
    <name type="scientific">Anopheles culicifacies</name>
    <dbReference type="NCBI Taxonomy" id="139723"/>
    <lineage>
        <taxon>Eukaryota</taxon>
        <taxon>Metazoa</taxon>
        <taxon>Ecdysozoa</taxon>
        <taxon>Arthropoda</taxon>
        <taxon>Hexapoda</taxon>
        <taxon>Insecta</taxon>
        <taxon>Pterygota</taxon>
        <taxon>Neoptera</taxon>
        <taxon>Endopterygota</taxon>
        <taxon>Diptera</taxon>
        <taxon>Nematocera</taxon>
        <taxon>Culicoidea</taxon>
        <taxon>Culicidae</taxon>
        <taxon>Anophelinae</taxon>
        <taxon>Anopheles</taxon>
        <taxon>culicifacies species complex</taxon>
    </lineage>
</organism>
<dbReference type="Gene3D" id="3.80.10.10">
    <property type="entry name" value="Ribonuclease Inhibitor"/>
    <property type="match status" value="2"/>
</dbReference>
<keyword evidence="5" id="KW-1185">Reference proteome</keyword>
<dbReference type="AlphaFoldDB" id="A0A182MPE7"/>
<keyword evidence="3" id="KW-0732">Signal</keyword>
<dbReference type="Pfam" id="PF00560">
    <property type="entry name" value="LRR_1"/>
    <property type="match status" value="1"/>
</dbReference>
<dbReference type="Pfam" id="PF13855">
    <property type="entry name" value="LRR_8"/>
    <property type="match status" value="2"/>
</dbReference>
<evidence type="ECO:0000256" key="3">
    <source>
        <dbReference type="SAM" id="SignalP"/>
    </source>
</evidence>
<dbReference type="InterPro" id="IPR003591">
    <property type="entry name" value="Leu-rich_rpt_typical-subtyp"/>
</dbReference>
<dbReference type="SUPFAM" id="SSF52058">
    <property type="entry name" value="L domain-like"/>
    <property type="match status" value="1"/>
</dbReference>
<protein>
    <recommendedName>
        <fullName evidence="6">LRRCT domain-containing protein</fullName>
    </recommendedName>
</protein>
<feature type="signal peptide" evidence="3">
    <location>
        <begin position="1"/>
        <end position="18"/>
    </location>
</feature>
<dbReference type="SMART" id="SM00365">
    <property type="entry name" value="LRR_SD22"/>
    <property type="match status" value="5"/>
</dbReference>
<reference evidence="4" key="2">
    <citation type="submission" date="2020-05" db="UniProtKB">
        <authorList>
            <consortium name="EnsemblMetazoa"/>
        </authorList>
    </citation>
    <scope>IDENTIFICATION</scope>
    <source>
        <strain evidence="4">A-37</strain>
    </source>
</reference>
<keyword evidence="2" id="KW-0677">Repeat</keyword>
<dbReference type="EMBL" id="AXCM01003106">
    <property type="status" value="NOT_ANNOTATED_CDS"/>
    <property type="molecule type" value="Genomic_DNA"/>
</dbReference>
<evidence type="ECO:0000313" key="5">
    <source>
        <dbReference type="Proteomes" id="UP000075883"/>
    </source>
</evidence>
<sequence length="566" mass="63783">MNHIWVLFLAHVVLSTVATEVHESGELLNTAEVCQYMQCVEDGSKLSLKFNETMWKQFSEQLNTTFDLNTWNWSKLDDLVQENRTFEVVFNGLETLHVHILQGHGSVTTLNLDNNQIAMVENEAFANFKALMTLSLRGNMITVVNDFVYNPNMLQHLDLASNRINDIKGLKTYTLSHLTYLNLSHNLIKSIGTELSKLEALETLDLSRNAIKRREKPIILPKNLQQLLLHNNELTTWPFETVPETLTDLSLGFNQINLTKEATNVRRLDLSYNRLASFCGECFPSLEELDLSGNYLEALPRFGNQPTRLRKISFNRMPNLQSIERSTFQGVTEQLHELEISFCPQLTTIEFHAFADLKELKRLDLSYNALQQVPENMVNWNQIEQGVNLQGNPINCACSMQWLVDRVIPAMHSKRELHKLFPNLRCAQPAIYKDHLIVHLTVHDNLMCRKYQEMDLPGMETVVQLMKEHRQMQFVRAQQIILAALICGIILEGVSAELGVACALPAGPPVPIGLARSLSGSKSSSSKLELVVSSVIRSRDSSFTGGVVLPVVAPDVDAGKSGVSPL</sequence>
<dbReference type="InterPro" id="IPR050333">
    <property type="entry name" value="SLRP"/>
</dbReference>
<evidence type="ECO:0000256" key="2">
    <source>
        <dbReference type="ARBA" id="ARBA00022737"/>
    </source>
</evidence>
<dbReference type="Proteomes" id="UP000075883">
    <property type="component" value="Unassembled WGS sequence"/>
</dbReference>
<dbReference type="SMART" id="SM00369">
    <property type="entry name" value="LRR_TYP"/>
    <property type="match status" value="6"/>
</dbReference>
<feature type="chain" id="PRO_5008128716" description="LRRCT domain-containing protein" evidence="3">
    <location>
        <begin position="19"/>
        <end position="566"/>
    </location>
</feature>
<dbReference type="EnsemblMetazoa" id="ACUA023134-RA">
    <property type="protein sequence ID" value="ACUA023134-PA"/>
    <property type="gene ID" value="ACUA023134"/>
</dbReference>
<reference evidence="5" key="1">
    <citation type="submission" date="2013-09" db="EMBL/GenBank/DDBJ databases">
        <title>The Genome Sequence of Anopheles culicifacies species A.</title>
        <authorList>
            <consortium name="The Broad Institute Genomics Platform"/>
            <person name="Neafsey D.E."/>
            <person name="Besansky N."/>
            <person name="Howell P."/>
            <person name="Walton C."/>
            <person name="Young S.K."/>
            <person name="Zeng Q."/>
            <person name="Gargeya S."/>
            <person name="Fitzgerald M."/>
            <person name="Haas B."/>
            <person name="Abouelleil A."/>
            <person name="Allen A.W."/>
            <person name="Alvarado L."/>
            <person name="Arachchi H.M."/>
            <person name="Berlin A.M."/>
            <person name="Chapman S.B."/>
            <person name="Gainer-Dewar J."/>
            <person name="Goldberg J."/>
            <person name="Griggs A."/>
            <person name="Gujja S."/>
            <person name="Hansen M."/>
            <person name="Howarth C."/>
            <person name="Imamovic A."/>
            <person name="Ireland A."/>
            <person name="Larimer J."/>
            <person name="McCowan C."/>
            <person name="Murphy C."/>
            <person name="Pearson M."/>
            <person name="Poon T.W."/>
            <person name="Priest M."/>
            <person name="Roberts A."/>
            <person name="Saif S."/>
            <person name="Shea T."/>
            <person name="Sisk P."/>
            <person name="Sykes S."/>
            <person name="Wortman J."/>
            <person name="Nusbaum C."/>
            <person name="Birren B."/>
        </authorList>
    </citation>
    <scope>NUCLEOTIDE SEQUENCE [LARGE SCALE GENOMIC DNA]</scope>
    <source>
        <strain evidence="5">A-37</strain>
    </source>
</reference>
<dbReference type="STRING" id="139723.A0A182MPE7"/>
<dbReference type="PROSITE" id="PS51450">
    <property type="entry name" value="LRR"/>
    <property type="match status" value="3"/>
</dbReference>
<accession>A0A182MPE7</accession>
<evidence type="ECO:0000256" key="1">
    <source>
        <dbReference type="ARBA" id="ARBA00022614"/>
    </source>
</evidence>
<dbReference type="PANTHER" id="PTHR45712">
    <property type="entry name" value="AGAP008170-PA"/>
    <property type="match status" value="1"/>
</dbReference>
<dbReference type="PANTHER" id="PTHR45712:SF22">
    <property type="entry name" value="INSULIN-LIKE GROWTH FACTOR-BINDING PROTEIN COMPLEX ACID LABILE SUBUNIT"/>
    <property type="match status" value="1"/>
</dbReference>
<dbReference type="PRINTS" id="PR00019">
    <property type="entry name" value="LEURICHRPT"/>
</dbReference>
<evidence type="ECO:0000313" key="4">
    <source>
        <dbReference type="EnsemblMetazoa" id="ACUA023134-PA"/>
    </source>
</evidence>
<name>A0A182MPE7_9DIPT</name>
<keyword evidence="1" id="KW-0433">Leucine-rich repeat</keyword>